<sequence>MSPHPRRACSRNAIFWTTALNIVFLTAGVLFFLEGVRLQRNVESEFISRVTSFCEFYCIFCNNNRTNKSIILAPASGVISYYPRLFNLSSEEAMHYQGHPTPEITAAWDRITDDGIRSILYLRISCSVRPMRIPVEMLPLVNTKDDETLIKFAEEDGGGVMASVGVLHQLHCVNLLRKATYGEYYKDDRFFTVPAEELRGHLDHCVELLRQTISCAGDVTVLTYRWHGDKPHPNFDKIHQCRRFDDILDWALEHAVHIPASHMVRNITAGGSH</sequence>
<dbReference type="PANTHER" id="PTHR33365">
    <property type="entry name" value="YALI0B05434P"/>
    <property type="match status" value="1"/>
</dbReference>
<dbReference type="EMBL" id="NHYD01000002">
    <property type="protein sequence ID" value="PPQ96031.1"/>
    <property type="molecule type" value="Genomic_DNA"/>
</dbReference>
<keyword evidence="5" id="KW-1185">Reference proteome</keyword>
<evidence type="ECO:0000256" key="1">
    <source>
        <dbReference type="ARBA" id="ARBA00004685"/>
    </source>
</evidence>
<comment type="pathway">
    <text evidence="1">Mycotoxin biosynthesis.</text>
</comment>
<organism evidence="4 5">
    <name type="scientific">Psilocybe cyanescens</name>
    <dbReference type="NCBI Taxonomy" id="93625"/>
    <lineage>
        <taxon>Eukaryota</taxon>
        <taxon>Fungi</taxon>
        <taxon>Dikarya</taxon>
        <taxon>Basidiomycota</taxon>
        <taxon>Agaricomycotina</taxon>
        <taxon>Agaricomycetes</taxon>
        <taxon>Agaricomycetidae</taxon>
        <taxon>Agaricales</taxon>
        <taxon>Agaricineae</taxon>
        <taxon>Strophariaceae</taxon>
        <taxon>Psilocybe</taxon>
    </lineage>
</organism>
<evidence type="ECO:0000256" key="2">
    <source>
        <dbReference type="ARBA" id="ARBA00035112"/>
    </source>
</evidence>
<evidence type="ECO:0000313" key="4">
    <source>
        <dbReference type="EMBL" id="PPQ96031.1"/>
    </source>
</evidence>
<comment type="similarity">
    <text evidence="2">Belongs to the ustYa family.</text>
</comment>
<dbReference type="PANTHER" id="PTHR33365:SF4">
    <property type="entry name" value="CYCLOCHLOROTINE BIOSYNTHESIS PROTEIN O"/>
    <property type="match status" value="1"/>
</dbReference>
<feature type="transmembrane region" description="Helical" evidence="3">
    <location>
        <begin position="12"/>
        <end position="33"/>
    </location>
</feature>
<name>A0A409XZ89_PSICY</name>
<dbReference type="Pfam" id="PF11807">
    <property type="entry name" value="UstYa"/>
    <property type="match status" value="1"/>
</dbReference>
<proteinExistence type="inferred from homology"/>
<accession>A0A409XZ89</accession>
<keyword evidence="3" id="KW-0472">Membrane</keyword>
<evidence type="ECO:0000313" key="5">
    <source>
        <dbReference type="Proteomes" id="UP000283269"/>
    </source>
</evidence>
<comment type="caution">
    <text evidence="4">The sequence shown here is derived from an EMBL/GenBank/DDBJ whole genome shotgun (WGS) entry which is preliminary data.</text>
</comment>
<evidence type="ECO:0000256" key="3">
    <source>
        <dbReference type="SAM" id="Phobius"/>
    </source>
</evidence>
<dbReference type="InterPro" id="IPR021765">
    <property type="entry name" value="UstYa-like"/>
</dbReference>
<keyword evidence="3" id="KW-1133">Transmembrane helix</keyword>
<dbReference type="OrthoDB" id="3687641at2759"/>
<gene>
    <name evidence="4" type="ORF">CVT25_013893</name>
</gene>
<reference evidence="4 5" key="1">
    <citation type="journal article" date="2018" name="Evol. Lett.">
        <title>Horizontal gene cluster transfer increased hallucinogenic mushroom diversity.</title>
        <authorList>
            <person name="Reynolds H.T."/>
            <person name="Vijayakumar V."/>
            <person name="Gluck-Thaler E."/>
            <person name="Korotkin H.B."/>
            <person name="Matheny P.B."/>
            <person name="Slot J.C."/>
        </authorList>
    </citation>
    <scope>NUCLEOTIDE SEQUENCE [LARGE SCALE GENOMIC DNA]</scope>
    <source>
        <strain evidence="4 5">2631</strain>
    </source>
</reference>
<dbReference type="STRING" id="93625.A0A409XZ89"/>
<dbReference type="GO" id="GO:0043386">
    <property type="term" value="P:mycotoxin biosynthetic process"/>
    <property type="evidence" value="ECO:0007669"/>
    <property type="project" value="InterPro"/>
</dbReference>
<dbReference type="Proteomes" id="UP000283269">
    <property type="component" value="Unassembled WGS sequence"/>
</dbReference>
<protein>
    <submittedName>
        <fullName evidence="4">Uncharacterized protein</fullName>
    </submittedName>
</protein>
<dbReference type="InParanoid" id="A0A409XZ89"/>
<dbReference type="AlphaFoldDB" id="A0A409XZ89"/>
<keyword evidence="3" id="KW-0812">Transmembrane</keyword>